<evidence type="ECO:0000256" key="1">
    <source>
        <dbReference type="PROSITE-ProRule" id="PRU00339"/>
    </source>
</evidence>
<keyword evidence="3" id="KW-0812">Transmembrane</keyword>
<dbReference type="Proteomes" id="UP000199534">
    <property type="component" value="Unassembled WGS sequence"/>
</dbReference>
<dbReference type="EMBL" id="FOYQ01000001">
    <property type="protein sequence ID" value="SFR31434.1"/>
    <property type="molecule type" value="Genomic_DNA"/>
</dbReference>
<dbReference type="Pfam" id="PF13174">
    <property type="entry name" value="TPR_6"/>
    <property type="match status" value="2"/>
</dbReference>
<organism evidence="4 5">
    <name type="scientific">Robiginitalea myxolifaciens</name>
    <dbReference type="NCBI Taxonomy" id="400055"/>
    <lineage>
        <taxon>Bacteria</taxon>
        <taxon>Pseudomonadati</taxon>
        <taxon>Bacteroidota</taxon>
        <taxon>Flavobacteriia</taxon>
        <taxon>Flavobacteriales</taxon>
        <taxon>Flavobacteriaceae</taxon>
        <taxon>Robiginitalea</taxon>
    </lineage>
</organism>
<proteinExistence type="predicted"/>
<dbReference type="AlphaFoldDB" id="A0A1I6FNJ3"/>
<feature type="compositionally biased region" description="Basic residues" evidence="2">
    <location>
        <begin position="1"/>
        <end position="12"/>
    </location>
</feature>
<dbReference type="OrthoDB" id="9808622at2"/>
<protein>
    <submittedName>
        <fullName evidence="4">Tetratricopeptide repeat-containing protein</fullName>
    </submittedName>
</protein>
<dbReference type="RefSeq" id="WP_092980004.1">
    <property type="nucleotide sequence ID" value="NZ_FOYQ01000001.1"/>
</dbReference>
<evidence type="ECO:0000256" key="2">
    <source>
        <dbReference type="SAM" id="MobiDB-lite"/>
    </source>
</evidence>
<sequence>MATYKKRGHKPKNKAEEARQWAEESTTAEVFNTLDTSASRTEQWVARNQNYILGIIGVVAVGVLAYLGYEKFIQEPKETTASNELFYPMEYFRQAQQQDAIADSLYTLALNGAEGKYGLLDIIGEYSGTKAANLANYAAGVSYLHLDQYDKAISYLEDFKSDGGTYEAVSQGAIGDAFMELGQTSDALNYYEKALKAEDNEFTTPVYLQKAGIAALELGQGAKALGYFERISEEFPQSAQANGVEGYIGRAQAAQ</sequence>
<dbReference type="InterPro" id="IPR019734">
    <property type="entry name" value="TPR_rpt"/>
</dbReference>
<evidence type="ECO:0000313" key="5">
    <source>
        <dbReference type="Proteomes" id="UP000199534"/>
    </source>
</evidence>
<evidence type="ECO:0000256" key="3">
    <source>
        <dbReference type="SAM" id="Phobius"/>
    </source>
</evidence>
<dbReference type="SUPFAM" id="SSF48452">
    <property type="entry name" value="TPR-like"/>
    <property type="match status" value="1"/>
</dbReference>
<name>A0A1I6FNJ3_9FLAO</name>
<dbReference type="PROSITE" id="PS50005">
    <property type="entry name" value="TPR"/>
    <property type="match status" value="1"/>
</dbReference>
<keyword evidence="3" id="KW-1133">Transmembrane helix</keyword>
<feature type="repeat" description="TPR" evidence="1">
    <location>
        <begin position="168"/>
        <end position="201"/>
    </location>
</feature>
<dbReference type="Pfam" id="PF13181">
    <property type="entry name" value="TPR_8"/>
    <property type="match status" value="1"/>
</dbReference>
<dbReference type="InterPro" id="IPR011990">
    <property type="entry name" value="TPR-like_helical_dom_sf"/>
</dbReference>
<keyword evidence="1" id="KW-0802">TPR repeat</keyword>
<keyword evidence="5" id="KW-1185">Reference proteome</keyword>
<feature type="region of interest" description="Disordered" evidence="2">
    <location>
        <begin position="1"/>
        <end position="22"/>
    </location>
</feature>
<feature type="compositionally biased region" description="Basic and acidic residues" evidence="2">
    <location>
        <begin position="13"/>
        <end position="22"/>
    </location>
</feature>
<gene>
    <name evidence="4" type="ORF">SAMN04490243_0225</name>
</gene>
<dbReference type="SMART" id="SM00028">
    <property type="entry name" value="TPR"/>
    <property type="match status" value="2"/>
</dbReference>
<dbReference type="STRING" id="400055.SAMN04490243_0225"/>
<keyword evidence="3" id="KW-0472">Membrane</keyword>
<feature type="transmembrane region" description="Helical" evidence="3">
    <location>
        <begin position="50"/>
        <end position="69"/>
    </location>
</feature>
<accession>A0A1I6FNJ3</accession>
<dbReference type="Gene3D" id="1.25.40.10">
    <property type="entry name" value="Tetratricopeptide repeat domain"/>
    <property type="match status" value="1"/>
</dbReference>
<reference evidence="4 5" key="1">
    <citation type="submission" date="2016-10" db="EMBL/GenBank/DDBJ databases">
        <authorList>
            <person name="de Groot N.N."/>
        </authorList>
    </citation>
    <scope>NUCLEOTIDE SEQUENCE [LARGE SCALE GENOMIC DNA]</scope>
    <source>
        <strain evidence="4 5">DSM 21019</strain>
    </source>
</reference>
<evidence type="ECO:0000313" key="4">
    <source>
        <dbReference type="EMBL" id="SFR31434.1"/>
    </source>
</evidence>